<feature type="compositionally biased region" description="Low complexity" evidence="4">
    <location>
        <begin position="504"/>
        <end position="523"/>
    </location>
</feature>
<evidence type="ECO:0000313" key="5">
    <source>
        <dbReference type="EMBL" id="SCU65672.1"/>
    </source>
</evidence>
<name>A0A1G4I209_TRYEQ</name>
<dbReference type="VEuPathDB" id="TriTrypDB:TEOVI_000896100"/>
<dbReference type="EMBL" id="CZPT02000363">
    <property type="protein sequence ID" value="SCU65672.1"/>
    <property type="molecule type" value="Genomic_DNA"/>
</dbReference>
<feature type="region of interest" description="Disordered" evidence="4">
    <location>
        <begin position="698"/>
        <end position="739"/>
    </location>
</feature>
<feature type="region of interest" description="Disordered" evidence="4">
    <location>
        <begin position="889"/>
        <end position="1004"/>
    </location>
</feature>
<evidence type="ECO:0000256" key="4">
    <source>
        <dbReference type="SAM" id="MobiDB-lite"/>
    </source>
</evidence>
<feature type="compositionally biased region" description="Basic residues" evidence="4">
    <location>
        <begin position="711"/>
        <end position="727"/>
    </location>
</feature>
<protein>
    <submittedName>
        <fullName evidence="5">Ankyrin repeats (3 copies), putative</fullName>
    </submittedName>
</protein>
<feature type="compositionally biased region" description="Polar residues" evidence="4">
    <location>
        <begin position="698"/>
        <end position="709"/>
    </location>
</feature>
<evidence type="ECO:0000256" key="1">
    <source>
        <dbReference type="ARBA" id="ARBA00022737"/>
    </source>
</evidence>
<feature type="region of interest" description="Disordered" evidence="4">
    <location>
        <begin position="488"/>
        <end position="533"/>
    </location>
</feature>
<gene>
    <name evidence="5" type="ORF">TEOVI_000896100</name>
</gene>
<reference evidence="5" key="1">
    <citation type="submission" date="2016-09" db="EMBL/GenBank/DDBJ databases">
        <authorList>
            <person name="Hebert L."/>
            <person name="Moumen B."/>
        </authorList>
    </citation>
    <scope>NUCLEOTIDE SEQUENCE [LARGE SCALE GENOMIC DNA]</scope>
    <source>
        <strain evidence="5">OVI</strain>
    </source>
</reference>
<comment type="caution">
    <text evidence="5">The sequence shown here is derived from an EMBL/GenBank/DDBJ whole genome shotgun (WGS) entry which is preliminary data.</text>
</comment>
<feature type="repeat" description="ANK" evidence="3">
    <location>
        <begin position="791"/>
        <end position="823"/>
    </location>
</feature>
<dbReference type="InterPro" id="IPR002110">
    <property type="entry name" value="Ankyrin_rpt"/>
</dbReference>
<evidence type="ECO:0000313" key="6">
    <source>
        <dbReference type="Proteomes" id="UP000195570"/>
    </source>
</evidence>
<feature type="compositionally biased region" description="Low complexity" evidence="4">
    <location>
        <begin position="935"/>
        <end position="949"/>
    </location>
</feature>
<keyword evidence="6" id="KW-1185">Reference proteome</keyword>
<dbReference type="PANTHER" id="PTHR24198:SF165">
    <property type="entry name" value="ANKYRIN REPEAT-CONTAINING PROTEIN-RELATED"/>
    <property type="match status" value="1"/>
</dbReference>
<organism evidence="5 6">
    <name type="scientific">Trypanosoma equiperdum</name>
    <dbReference type="NCBI Taxonomy" id="5694"/>
    <lineage>
        <taxon>Eukaryota</taxon>
        <taxon>Discoba</taxon>
        <taxon>Euglenozoa</taxon>
        <taxon>Kinetoplastea</taxon>
        <taxon>Metakinetoplastina</taxon>
        <taxon>Trypanosomatida</taxon>
        <taxon>Trypanosomatidae</taxon>
        <taxon>Trypanosoma</taxon>
    </lineage>
</organism>
<dbReference type="PROSITE" id="PS50297">
    <property type="entry name" value="ANK_REP_REGION"/>
    <property type="match status" value="3"/>
</dbReference>
<keyword evidence="1" id="KW-0677">Repeat</keyword>
<dbReference type="SUPFAM" id="SSF48403">
    <property type="entry name" value="Ankyrin repeat"/>
    <property type="match status" value="3"/>
</dbReference>
<dbReference type="Proteomes" id="UP000195570">
    <property type="component" value="Unassembled WGS sequence"/>
</dbReference>
<evidence type="ECO:0000256" key="3">
    <source>
        <dbReference type="PROSITE-ProRule" id="PRU00023"/>
    </source>
</evidence>
<dbReference type="RefSeq" id="XP_067077234.1">
    <property type="nucleotide sequence ID" value="XM_067221133.1"/>
</dbReference>
<feature type="compositionally biased region" description="Polar residues" evidence="4">
    <location>
        <begin position="524"/>
        <end position="533"/>
    </location>
</feature>
<dbReference type="PANTHER" id="PTHR24198">
    <property type="entry name" value="ANKYRIN REPEAT AND PROTEIN KINASE DOMAIN-CONTAINING PROTEIN"/>
    <property type="match status" value="1"/>
</dbReference>
<feature type="compositionally biased region" description="Polar residues" evidence="4">
    <location>
        <begin position="976"/>
        <end position="988"/>
    </location>
</feature>
<feature type="compositionally biased region" description="Polar residues" evidence="4">
    <location>
        <begin position="909"/>
        <end position="924"/>
    </location>
</feature>
<dbReference type="Gene3D" id="1.25.40.20">
    <property type="entry name" value="Ankyrin repeat-containing domain"/>
    <property type="match status" value="5"/>
</dbReference>
<dbReference type="PROSITE" id="PS50088">
    <property type="entry name" value="ANK_REPEAT"/>
    <property type="match status" value="3"/>
</dbReference>
<feature type="repeat" description="ANK" evidence="3">
    <location>
        <begin position="616"/>
        <end position="638"/>
    </location>
</feature>
<sequence length="1317" mass="142372">MPPRPRPRMVEDPNNTWNSQLMRACLQNDISEADKVVCNGADPSAPEPVPFHQTPVPPLIALLLRGLCNAECVATMKWLVERGADVSQRVPMRDRDETSDTVEEGTILHLILQMGQLPLLLQVLALVGEPRPLPVSFIRRVCRMDPALLGMAAQCSGGSLGKSNTASSSAYPPNNWGRSLSPVTSKRGARKASRLPVELPFIQQLGILSDVNPHLDGVLIDFNARSSVNGWTAMDIALRRKDAAAVELLLYYGAPCTFHRLVNANQTLLARACSQGDKELVEILLDAGDDLWHVSMDGRYTLIHYAVAHPVVLDLLLARGLSIDAENALGESALVSLICYGQGCNGEHGIRDAVRPLDAVRLASLPGPAVKNYILAPQTTSTAGSASRHPKPSTAAGNAADTDCPGVPRDADAWWHFLPGNCSTWELIQTLCDREANVHGNLAPIDSNRLIRRSAENKRTTMVTHQYEVGATSSPWLLPDFKKGSLVPSLPTSPGTSRDDVGLSAASPAAAASTTQTNQSTPSRQLGNSRSDQLLPTVQQVGRMTPLMHAIVAHHPELIRRFIVDYRVDPMVQDAQGACALHYGAIALHPSVMELLLSHINVNPEKRYDINVQDCCGRTPLHYAAMYGNTSVVRLLLNSTSGNSNAGAGSYSLNAAQPSKTDHAGRTALHLAVLARQLDVVEILLHHSESAAVVSNADTSVLSPHSQAPATKRRQHRTGSGFRRRYRQPAASSEPVAGDTVAHSLDVEARDTALGFTALEMAVRETHDVEAARLLLNLGVACVRHASGMPSGGTLLHRTVAQGMLPMLQVLLEYYADPNEVDDIEQTPLFLATQSTLPVAVDMVRELLSFKATVEVQSGHTLETPLIIAARRGRADMVDLLLHQRQDSRSGRRLGAYTARRSRGRFGNHDNSNNTTVSSHTPPNHNHPVSVLNLSMQSRSRHSISSQQRLGDRPKKSVNTPRNRRGGRQGKAGARTQSSARANQQKQQKSAERDASSVSATSDVDDEVFNAGQNAMSEGVNINLAGTTGTTAGAANSCCEYSVSSLDSEGNQPPVLTVGIHHLLCTDKQVRTALHHLCSHSDPVVQQELLPHIRDVLSCTLAQTLVLQVDAMGRLPIHDACASGFADAVTELLNHDTGNCAFFLDARGSLPLHYAVTADSEACLRALLRNVNVYAPCTLRGASTTVEDPRVVPITQRILTHHRGTHYSKVTCVLRDEGCRENHVETVWDYLNVYDGMGRTPLVLAAELGRCRVAKFLTSLLKQRKTHKQLNPLEPQGVTVLQCSSSSSIPCDSTVTACMLTAEPSAINTPSRGDCRA</sequence>
<accession>A0A1G4I209</accession>
<proteinExistence type="predicted"/>
<dbReference type="Pfam" id="PF12796">
    <property type="entry name" value="Ank_2"/>
    <property type="match status" value="3"/>
</dbReference>
<feature type="repeat" description="ANK" evidence="3">
    <location>
        <begin position="664"/>
        <end position="696"/>
    </location>
</feature>
<feature type="region of interest" description="Disordered" evidence="4">
    <location>
        <begin position="381"/>
        <end position="403"/>
    </location>
</feature>
<dbReference type="InterPro" id="IPR036770">
    <property type="entry name" value="Ankyrin_rpt-contain_sf"/>
</dbReference>
<dbReference type="GeneID" id="92382895"/>
<keyword evidence="2 3" id="KW-0040">ANK repeat</keyword>
<evidence type="ECO:0000256" key="2">
    <source>
        <dbReference type="ARBA" id="ARBA00023043"/>
    </source>
</evidence>
<dbReference type="SMART" id="SM00248">
    <property type="entry name" value="ANK"/>
    <property type="match status" value="16"/>
</dbReference>